<dbReference type="EMBL" id="CABGHF010000002">
    <property type="protein sequence ID" value="VUS37681.1"/>
    <property type="molecule type" value="Genomic_DNA"/>
</dbReference>
<protein>
    <submittedName>
        <fullName evidence="1">Uncharacterized protein</fullName>
    </submittedName>
</protein>
<dbReference type="Proteomes" id="UP000318370">
    <property type="component" value="Unassembled WGS sequence"/>
</dbReference>
<sequence>MSNLDALELAKNYLSRTTEPLTPIEYLSRLLDLEGEFEALLRESGDFGVLDDETFIRLHNEEFGHLSPGDY</sequence>
<reference evidence="1 2" key="1">
    <citation type="submission" date="2019-07" db="EMBL/GenBank/DDBJ databases">
        <authorList>
            <person name="Brisse S."/>
            <person name="Rodrigues C."/>
            <person name="Thorpe H."/>
        </authorList>
    </citation>
    <scope>NUCLEOTIDE SEQUENCE [LARGE SCALE GENOMIC DNA]</scope>
    <source>
        <strain evidence="1">SB6408</strain>
    </source>
</reference>
<gene>
    <name evidence="1" type="ORF">SB6408_03234</name>
</gene>
<organism evidence="1 2">
    <name type="scientific">Klebsiella spallanzanii</name>
    <dbReference type="NCBI Taxonomy" id="2587528"/>
    <lineage>
        <taxon>Bacteria</taxon>
        <taxon>Pseudomonadati</taxon>
        <taxon>Pseudomonadota</taxon>
        <taxon>Gammaproteobacteria</taxon>
        <taxon>Enterobacterales</taxon>
        <taxon>Enterobacteriaceae</taxon>
        <taxon>Klebsiella/Raoultella group</taxon>
        <taxon>Klebsiella</taxon>
    </lineage>
</organism>
<evidence type="ECO:0000313" key="2">
    <source>
        <dbReference type="Proteomes" id="UP000318370"/>
    </source>
</evidence>
<evidence type="ECO:0000313" key="1">
    <source>
        <dbReference type="EMBL" id="VUS37681.1"/>
    </source>
</evidence>
<accession>A0A564HZ39</accession>
<name>A0A564HZ39_9ENTR</name>
<proteinExistence type="predicted"/>
<dbReference type="AlphaFoldDB" id="A0A564HZ39"/>